<evidence type="ECO:0000313" key="1">
    <source>
        <dbReference type="EMBL" id="CAA0086901.1"/>
    </source>
</evidence>
<dbReference type="InterPro" id="IPR006498">
    <property type="entry name" value="Tail_tube"/>
</dbReference>
<reference evidence="1 2" key="1">
    <citation type="submission" date="2019-12" db="EMBL/GenBank/DDBJ databases">
        <authorList>
            <person name="Reyes-Prieto M."/>
        </authorList>
    </citation>
    <scope>NUCLEOTIDE SEQUENCE [LARGE SCALE GENOMIC DNA]</scope>
    <source>
        <strain evidence="1">HF14-78462</strain>
    </source>
</reference>
<dbReference type="RefSeq" id="WP_159597673.1">
    <property type="nucleotide sequence ID" value="NZ_CACSAS010000001.1"/>
</dbReference>
<keyword evidence="2" id="KW-1185">Reference proteome</keyword>
<evidence type="ECO:0000313" key="2">
    <source>
        <dbReference type="Proteomes" id="UP000433050"/>
    </source>
</evidence>
<protein>
    <submittedName>
        <fullName evidence="1">Uncharacterized protein</fullName>
    </submittedName>
</protein>
<dbReference type="EMBL" id="CACSAS010000001">
    <property type="protein sequence ID" value="CAA0086901.1"/>
    <property type="molecule type" value="Genomic_DNA"/>
</dbReference>
<proteinExistence type="predicted"/>
<sequence>MDPIKIGHISNADLYLNNNRLIGRVKEFDPGDFTTKVISHEALGMIGVIEIPARGIEAIESSITFDFLDQDVERLVINPTVVHRWAMHSYIDVFDANGLVRESSHRLITTVGVQFVGRSSFGHTLGEMLNHELECRTQTITQKVSTSDVPIIEYDPFAGVYRINGENVWPD</sequence>
<name>A0A5S9NBV0_9HYPH</name>
<dbReference type="AlphaFoldDB" id="A0A5S9NBV0"/>
<gene>
    <name evidence="1" type="ORF">STARVERO_00327</name>
</gene>
<dbReference type="Proteomes" id="UP000433050">
    <property type="component" value="Unassembled WGS sequence"/>
</dbReference>
<organism evidence="1 2">
    <name type="scientific">Starkeya nomas</name>
    <dbReference type="NCBI Taxonomy" id="2666134"/>
    <lineage>
        <taxon>Bacteria</taxon>
        <taxon>Pseudomonadati</taxon>
        <taxon>Pseudomonadota</taxon>
        <taxon>Alphaproteobacteria</taxon>
        <taxon>Hyphomicrobiales</taxon>
        <taxon>Xanthobacteraceae</taxon>
        <taxon>Starkeya</taxon>
    </lineage>
</organism>
<accession>A0A5S9NBV0</accession>
<dbReference type="Pfam" id="PF04985">
    <property type="entry name" value="Phage_tube"/>
    <property type="match status" value="1"/>
</dbReference>